<dbReference type="GO" id="GO:0005524">
    <property type="term" value="F:ATP binding"/>
    <property type="evidence" value="ECO:0007669"/>
    <property type="project" value="InterPro"/>
</dbReference>
<dbReference type="GO" id="GO:0006429">
    <property type="term" value="P:leucyl-tRNA aminoacylation"/>
    <property type="evidence" value="ECO:0007669"/>
    <property type="project" value="InterPro"/>
</dbReference>
<dbReference type="InterPro" id="IPR014729">
    <property type="entry name" value="Rossmann-like_a/b/a_fold"/>
</dbReference>
<dbReference type="InterPro" id="IPR004493">
    <property type="entry name" value="Leu-tRNA-synth_Ia_arc/euk"/>
</dbReference>
<accession>A0AAW1XXS3</accession>
<proteinExistence type="inferred from homology"/>
<dbReference type="GO" id="GO:0004823">
    <property type="term" value="F:leucine-tRNA ligase activity"/>
    <property type="evidence" value="ECO:0007669"/>
    <property type="project" value="InterPro"/>
</dbReference>
<evidence type="ECO:0000313" key="3">
    <source>
        <dbReference type="Proteomes" id="UP001457282"/>
    </source>
</evidence>
<name>A0AAW1XXS3_RUBAR</name>
<dbReference type="EMBL" id="JBEDUW010000003">
    <property type="protein sequence ID" value="KAK9940337.1"/>
    <property type="molecule type" value="Genomic_DNA"/>
</dbReference>
<dbReference type="PANTHER" id="PTHR45794">
    <property type="entry name" value="LEUCYL-TRNA SYNTHETASE"/>
    <property type="match status" value="1"/>
</dbReference>
<keyword evidence="3" id="KW-1185">Reference proteome</keyword>
<evidence type="ECO:0000313" key="2">
    <source>
        <dbReference type="EMBL" id="KAK9940337.1"/>
    </source>
</evidence>
<evidence type="ECO:0000256" key="1">
    <source>
        <dbReference type="ARBA" id="ARBA00005594"/>
    </source>
</evidence>
<dbReference type="Proteomes" id="UP001457282">
    <property type="component" value="Unassembled WGS sequence"/>
</dbReference>
<dbReference type="SUPFAM" id="SSF52374">
    <property type="entry name" value="Nucleotidylyl transferase"/>
    <property type="match status" value="1"/>
</dbReference>
<dbReference type="PANTHER" id="PTHR45794:SF1">
    <property type="entry name" value="LEUCINE--TRNA LIGASE, CYTOPLASMIC"/>
    <property type="match status" value="1"/>
</dbReference>
<comment type="caution">
    <text evidence="2">The sequence shown here is derived from an EMBL/GenBank/DDBJ whole genome shotgun (WGS) entry which is preliminary data.</text>
</comment>
<comment type="similarity">
    <text evidence="1">Belongs to the class-I aminoacyl-tRNA synthetase family.</text>
</comment>
<dbReference type="AlphaFoldDB" id="A0AAW1XXS3"/>
<sequence>MDNFSIQAFQIFQVSRFGCLHLFGQFVDFSSMDAPEIIDLKNNSFSGSITNFLGSLPDLRFCKMVNLSSVCLFVMSLYTDETRHGSEHTLGWLNQWACSRSFRLGIHIPWDEELLVISTKKKEEKKNY</sequence>
<reference evidence="2 3" key="1">
    <citation type="journal article" date="2023" name="G3 (Bethesda)">
        <title>A chromosome-length genome assembly and annotation of blackberry (Rubus argutus, cv. 'Hillquist').</title>
        <authorList>
            <person name="Bruna T."/>
            <person name="Aryal R."/>
            <person name="Dudchenko O."/>
            <person name="Sargent D.J."/>
            <person name="Mead D."/>
            <person name="Buti M."/>
            <person name="Cavallini A."/>
            <person name="Hytonen T."/>
            <person name="Andres J."/>
            <person name="Pham M."/>
            <person name="Weisz D."/>
            <person name="Mascagni F."/>
            <person name="Usai G."/>
            <person name="Natali L."/>
            <person name="Bassil N."/>
            <person name="Fernandez G.E."/>
            <person name="Lomsadze A."/>
            <person name="Armour M."/>
            <person name="Olukolu B."/>
            <person name="Poorten T."/>
            <person name="Britton C."/>
            <person name="Davik J."/>
            <person name="Ashrafi H."/>
            <person name="Aiden E.L."/>
            <person name="Borodovsky M."/>
            <person name="Worthington M."/>
        </authorList>
    </citation>
    <scope>NUCLEOTIDE SEQUENCE [LARGE SCALE GENOMIC DNA]</scope>
    <source>
        <strain evidence="2">PI 553951</strain>
    </source>
</reference>
<gene>
    <name evidence="2" type="ORF">M0R45_017005</name>
</gene>
<dbReference type="Gene3D" id="3.40.50.620">
    <property type="entry name" value="HUPs"/>
    <property type="match status" value="1"/>
</dbReference>
<organism evidence="2 3">
    <name type="scientific">Rubus argutus</name>
    <name type="common">Southern blackberry</name>
    <dbReference type="NCBI Taxonomy" id="59490"/>
    <lineage>
        <taxon>Eukaryota</taxon>
        <taxon>Viridiplantae</taxon>
        <taxon>Streptophyta</taxon>
        <taxon>Embryophyta</taxon>
        <taxon>Tracheophyta</taxon>
        <taxon>Spermatophyta</taxon>
        <taxon>Magnoliopsida</taxon>
        <taxon>eudicotyledons</taxon>
        <taxon>Gunneridae</taxon>
        <taxon>Pentapetalae</taxon>
        <taxon>rosids</taxon>
        <taxon>fabids</taxon>
        <taxon>Rosales</taxon>
        <taxon>Rosaceae</taxon>
        <taxon>Rosoideae</taxon>
        <taxon>Rosoideae incertae sedis</taxon>
        <taxon>Rubus</taxon>
    </lineage>
</organism>
<protein>
    <submittedName>
        <fullName evidence="2">Uncharacterized protein</fullName>
    </submittedName>
</protein>